<evidence type="ECO:0000313" key="2">
    <source>
        <dbReference type="EMBL" id="CAI5707798.1"/>
    </source>
</evidence>
<feature type="compositionally biased region" description="Basic and acidic residues" evidence="1">
    <location>
        <begin position="191"/>
        <end position="205"/>
    </location>
</feature>
<accession>A0AAV0STA7</accession>
<protein>
    <submittedName>
        <fullName evidence="2">Uncharacterized protein</fullName>
    </submittedName>
</protein>
<feature type="compositionally biased region" description="Basic and acidic residues" evidence="1">
    <location>
        <begin position="173"/>
        <end position="182"/>
    </location>
</feature>
<feature type="compositionally biased region" description="Basic residues" evidence="1">
    <location>
        <begin position="41"/>
        <end position="52"/>
    </location>
</feature>
<reference evidence="2" key="1">
    <citation type="submission" date="2022-12" db="EMBL/GenBank/DDBJ databases">
        <authorList>
            <person name="Webb A."/>
        </authorList>
    </citation>
    <scope>NUCLEOTIDE SEQUENCE</scope>
    <source>
        <strain evidence="2">Pf2</strain>
    </source>
</reference>
<feature type="region of interest" description="Disordered" evidence="1">
    <location>
        <begin position="103"/>
        <end position="124"/>
    </location>
</feature>
<feature type="compositionally biased region" description="Low complexity" evidence="1">
    <location>
        <begin position="1913"/>
        <end position="1946"/>
    </location>
</feature>
<feature type="compositionally biased region" description="Polar residues" evidence="1">
    <location>
        <begin position="1516"/>
        <end position="1533"/>
    </location>
</feature>
<feature type="compositionally biased region" description="Polar residues" evidence="1">
    <location>
        <begin position="1855"/>
        <end position="1865"/>
    </location>
</feature>
<feature type="compositionally biased region" description="Basic and acidic residues" evidence="1">
    <location>
        <begin position="1892"/>
        <end position="1902"/>
    </location>
</feature>
<feature type="region of interest" description="Disordered" evidence="1">
    <location>
        <begin position="25"/>
        <end position="84"/>
    </location>
</feature>
<feature type="region of interest" description="Disordered" evidence="1">
    <location>
        <begin position="161"/>
        <end position="222"/>
    </location>
</feature>
<comment type="caution">
    <text evidence="2">The sequence shown here is derived from an EMBL/GenBank/DDBJ whole genome shotgun (WGS) entry which is preliminary data.</text>
</comment>
<feature type="region of interest" description="Disordered" evidence="1">
    <location>
        <begin position="1507"/>
        <end position="1559"/>
    </location>
</feature>
<dbReference type="Proteomes" id="UP001159659">
    <property type="component" value="Unassembled WGS sequence"/>
</dbReference>
<feature type="compositionally biased region" description="Polar residues" evidence="1">
    <location>
        <begin position="112"/>
        <end position="124"/>
    </location>
</feature>
<proteinExistence type="predicted"/>
<feature type="region of interest" description="Disordered" evidence="1">
    <location>
        <begin position="1808"/>
        <end position="1869"/>
    </location>
</feature>
<evidence type="ECO:0000256" key="1">
    <source>
        <dbReference type="SAM" id="MobiDB-lite"/>
    </source>
</evidence>
<organism evidence="2 3">
    <name type="scientific">Peronospora farinosa</name>
    <dbReference type="NCBI Taxonomy" id="134698"/>
    <lineage>
        <taxon>Eukaryota</taxon>
        <taxon>Sar</taxon>
        <taxon>Stramenopiles</taxon>
        <taxon>Oomycota</taxon>
        <taxon>Peronosporomycetes</taxon>
        <taxon>Peronosporales</taxon>
        <taxon>Peronosporaceae</taxon>
        <taxon>Peronospora</taxon>
    </lineage>
</organism>
<feature type="compositionally biased region" description="Low complexity" evidence="1">
    <location>
        <begin position="1542"/>
        <end position="1559"/>
    </location>
</feature>
<name>A0AAV0STA7_9STRA</name>
<gene>
    <name evidence="2" type="ORF">PFR002_LOCUS1636</name>
</gene>
<evidence type="ECO:0000313" key="3">
    <source>
        <dbReference type="Proteomes" id="UP001159659"/>
    </source>
</evidence>
<sequence length="1978" mass="210800">MNQQVVELSTSLSVDVKTSACLVEPEPQLDVFSPTNDLNKNKKKRKKKKNRRKSLEKNELKTMKEKEEETEGQEEGKGLFIEASTGSIEASTMKAVVIEKEKYEEETKDNASESQSMETTSSLDTLKASGTRAVGSLFSRFKLGRKKSLASPIESATKQVNLSPVETAGKQLEVPKERRVEGGEPSVSVSAKKDQGDVLEEQKKEEEEDAMQMTSLSTKLKDGVQKQAKEIKVVDSLLCQSKTDAPESDGQVLGGADSKADVSIERVTEFKVEVHGPADENGSTTTAVETLKHETLIALDTNGSTNEQDITNEVQDENVSASAKIATIEPTERNQCSTDVVMSEPVPLKLDLDLDLDLDTDQSIYTTQNQVEVEIANNASLQSDKAAVNTFVIGAGDAIASSNKNDGKPIAIEPLVAEMVGTAAPDEIAQNETAVSEDIDVNPSVTESVKVVESNEYSPSEAVVVEPLVADMVVTESVKVVESNEYSPSEALVVEPLVADMVGTAAPDEIAQNETAVSEDIDVNPSVTESVKVVESNDYSPSEALVVEPLVADMVGTAAPDEIAENETAVSDDIDVNPSVTESVKVVESNEYSPSEAAVVEPSVADMVGTAAPDEIAQNETAVSEDIDVNPSVTESVKVVESNEYSPSEAAVVEPSVADMVGTAAPDEIAQNETAVSEDIDVNPSVTESVKVVESNEYSPSEAVVVEPLVADMVGTAAPDEIAQNETAVSEDIDVNPSVTESVKVVESNEYSPSEAAVVEPSVADMVGTAAPDEIAQNETAVSDDIDVNPSVTESVKVVESNDYSPSEALVVEPLVADMVGTAAPDEIAQNETAVSDDIDVNPSVTESVKVVESNEYSSSEVISTDKTELMAVKVSPPTSELPVVVAAPAILERTSPVKSLASRFEGKKEQSLDSLKFRTVREFFPQESSIRVGAEKKKYEAQAQQQKLKAKAEDKAKAKYKPGSGFKSPEKDAVFGASSPALKNSALAVQESVMTDVNGGDPVVFTTPDTAASRKKFSFDEEYAATDSSSKFSDDVQESLTPVKRIASRFEGKHEQSLDNLKFRTVREFFPDGGKRSIHVGAEKAKYEAIRKQQEEATMTTEHARPKVTALLPTPTPVERENFVEAASVDAVVTTSLSSLDEVCTEMTTGVTLSPSEPNNAAAVESADDSVKGVAVGSLSVDDEAGTAVEKSPETSCVLPSTSTDTVSITVIKEDMLAAPGVLGVAEEIVDTSVAKPVSVDSGKCKATVEANEKTTINQGSGKAVSKFNTELVELTLADNNRRADTGITEASLANTHASLNIEQNAKSEEVEDIDFKIDSGLDKQSFGEAVVNTSSEWGGGVIKEGDVGEQVNVLQAPTSKNAAEENAANSELNEQDIGKPVEGVLISSSVSTGEVTITGGESESVDIQQFANNNEASTESQVQVLESASSAEIGLTELDLGKPDVVTSKEQMKHATKNNSRPILTTEQLYVMEDDHTIETAETVVVGERPMTDGEDDFEHLSLTKVRPSHEVHSGSTSPKSTKASIKQTSAKPFPKLTRKVSAASVESVKSTSVKSISAKSAVSIPAKCASTTAPTAASMAQKTLNVNKSHKDSLQPKKKRSAPEIKGTVSNAGCIEPPPAAPTVPVPMKRVSITASSTSSHARNVADHDSKVRHSLRALTTHVSKTKDAVGRSGFVKPSSSTVSVAPKRASITARSASFRARNAAEHLEDINVAVPSAPSRNKRYINVKSKVFAGIQSGLMQTTSHKTITKEEFIAAERRKSLGSAGVRSVLGAGNRRASLAAGATIAGPPEPFVRSALSRKKLNSTPPRYMNYENTPGYAERARQQYERRKRLEEENAAKSEKRQRELRTFFSNKQQTPLMSRTDDEICRGSELYEVAKLANENEIADQKVMRAERQRTGPTRSYRRAPSATSSAGTSSSNGVPSRTSKKSSVSSVAEKVVSAPALDATEMESEEVTECTFVTEDTVADAGIDC</sequence>
<feature type="compositionally biased region" description="Basic and acidic residues" evidence="1">
    <location>
        <begin position="53"/>
        <end position="67"/>
    </location>
</feature>
<feature type="region of interest" description="Disordered" evidence="1">
    <location>
        <begin position="1892"/>
        <end position="1960"/>
    </location>
</feature>
<dbReference type="EMBL" id="CANTFK010000173">
    <property type="protein sequence ID" value="CAI5707798.1"/>
    <property type="molecule type" value="Genomic_DNA"/>
</dbReference>
<feature type="compositionally biased region" description="Basic and acidic residues" evidence="1">
    <location>
        <begin position="1825"/>
        <end position="1853"/>
    </location>
</feature>